<dbReference type="Pfam" id="PF25683">
    <property type="entry name" value="URGCP_GTPase"/>
    <property type="match status" value="1"/>
</dbReference>
<evidence type="ECO:0000259" key="2">
    <source>
        <dbReference type="Pfam" id="PF25496"/>
    </source>
</evidence>
<evidence type="ECO:0000313" key="5">
    <source>
        <dbReference type="Proteomes" id="UP001152320"/>
    </source>
</evidence>
<feature type="region of interest" description="Disordered" evidence="1">
    <location>
        <begin position="106"/>
        <end position="129"/>
    </location>
</feature>
<organism evidence="4 5">
    <name type="scientific">Holothuria leucospilota</name>
    <name type="common">Black long sea cucumber</name>
    <name type="synonym">Mertensiothuria leucospilota</name>
    <dbReference type="NCBI Taxonomy" id="206669"/>
    <lineage>
        <taxon>Eukaryota</taxon>
        <taxon>Metazoa</taxon>
        <taxon>Echinodermata</taxon>
        <taxon>Eleutherozoa</taxon>
        <taxon>Echinozoa</taxon>
        <taxon>Holothuroidea</taxon>
        <taxon>Aspidochirotacea</taxon>
        <taxon>Aspidochirotida</taxon>
        <taxon>Holothuriidae</taxon>
        <taxon>Holothuria</taxon>
    </lineage>
</organism>
<dbReference type="EMBL" id="JAIZAY010000001">
    <property type="protein sequence ID" value="KAJ8050335.1"/>
    <property type="molecule type" value="Genomic_DNA"/>
</dbReference>
<reference evidence="4" key="1">
    <citation type="submission" date="2021-10" db="EMBL/GenBank/DDBJ databases">
        <title>Tropical sea cucumber genome reveals ecological adaptation and Cuvierian tubules defense mechanism.</title>
        <authorList>
            <person name="Chen T."/>
        </authorList>
    </citation>
    <scope>NUCLEOTIDE SEQUENCE</scope>
    <source>
        <strain evidence="4">Nanhai2018</strain>
        <tissue evidence="4">Muscle</tissue>
    </source>
</reference>
<feature type="domain" description="VLIG-type G" evidence="3">
    <location>
        <begin position="646"/>
        <end position="985"/>
    </location>
</feature>
<dbReference type="PANTHER" id="PTHR14819">
    <property type="entry name" value="GTP-BINDING"/>
    <property type="match status" value="1"/>
</dbReference>
<evidence type="ECO:0000313" key="4">
    <source>
        <dbReference type="EMBL" id="KAJ8050335.1"/>
    </source>
</evidence>
<comment type="caution">
    <text evidence="4">The sequence shown here is derived from an EMBL/GenBank/DDBJ whole genome shotgun (WGS) entry which is preliminary data.</text>
</comment>
<keyword evidence="5" id="KW-1185">Reference proteome</keyword>
<dbReference type="OrthoDB" id="1597724at2759"/>
<name>A0A9Q1CSM6_HOLLE</name>
<dbReference type="InterPro" id="IPR057365">
    <property type="entry name" value="URGCP"/>
</dbReference>
<evidence type="ECO:0000256" key="1">
    <source>
        <dbReference type="SAM" id="MobiDB-lite"/>
    </source>
</evidence>
<proteinExistence type="predicted"/>
<sequence length="1083" mass="122345">MDKKKEAHNPLHGKGEVGMGLKLFLADLTIILPAESIKQLASSFGFSKTMCHNLDTSDHPVNTMIEFLLEREIITSNNISQLIKALESLEQTTISNKIMTSFQKWSSRFPEKQPPKKVKATKVKSEPRKVREAVTRINNSDKEIEKKPEPRKVLEAAKRIDDVEQNNKRKPGNGKVLEAVKRIDSTKEIKRITTEDGRVTEELSRIVDSEKAERRAKVERKITEAINHGSESKRFEQDNMPEAELSAVHKEHFERFLKHVDLSLVNKMTMKDRTCMKLFSNNNEETEDSASRFLMHLATGDFLVTEKLTTTYTYQQGYAKSVCKISKKDFLFAILTCCDLFMLQDVVGKLYNCRRAVPVIFPSVSSSRPTFFLWGLLKCRQNIYAKEALTTTTTPFCTQPLITISALRFGNIKFSKSHILNKLLGTLKTDQDLRCFISREEDPENSIWSEGMVEITWNIDKKGKGIHGALPSFSLLNLRGDGLRHIRQVKFCVNVSNIIIVYLSLRLTGKYIQEINQMTASSRVIVVLDCTERDAINLSSSEKLTFLFGAGLTPQEISEKIKIYLLAHIKSKEGKLWSGKSLEDHYNACSLFGIDVDEDNFKEAKTLAIKIGNTISLSVDQSKSRIFSSQISSEICNQSVDEVNGNEMLQEDLKTPLSYTFNTFLKGISLDDQGRKIFLSLLGIILDEKSCKAMSSYLQQYQSHAGVGREKQNEGDEQFVHKGLNLGDISSLEKNMEENLLTVDNFLFHLWRLVQCSHASLPKDFTFDAYQAFLGSWLLNGNSIDIFDPFYSLAPWPQTVLKALQTVLKQEKVLVVTAFGNTGNSKSRMLTHLFNANFIFSEIMWPSGIRIHLISIENKFVESLGFDFILLADVENVRLSEILSDGLTERRIKICNVLSSVTDLLLLSLDHDIAKVEEAVVFDIVVKGLLTNSKCKVSTQCCVVYHKEKVTDFDIQSLEAHTLNNLKDSCSKIGRIIGTDESDSSLEECDLFDTVCEKFTCSARNQDSKLRVKVLPSLENNTSHDDNQAYVQNLHNLRDYILQILTDPRHGSSTLNGISENISSCFCNTTSLDDESYGNDVGD</sequence>
<accession>A0A9Q1CSM6</accession>
<gene>
    <name evidence="4" type="ORF">HOLleu_03494</name>
</gene>
<dbReference type="Pfam" id="PF25496">
    <property type="entry name" value="URGCP"/>
    <property type="match status" value="1"/>
</dbReference>
<dbReference type="AlphaFoldDB" id="A0A9Q1CSM6"/>
<feature type="domain" description="Up-regulator of cell proliferation-like" evidence="2">
    <location>
        <begin position="327"/>
        <end position="609"/>
    </location>
</feature>
<dbReference type="InterPro" id="IPR030383">
    <property type="entry name" value="G_VLIG_dom"/>
</dbReference>
<dbReference type="InterPro" id="IPR052986">
    <property type="entry name" value="VLIG_GTPase"/>
</dbReference>
<protein>
    <submittedName>
        <fullName evidence="4">Interferon-induced very large GTPase 1</fullName>
    </submittedName>
</protein>
<dbReference type="Proteomes" id="UP001152320">
    <property type="component" value="Chromosome 1"/>
</dbReference>
<dbReference type="PANTHER" id="PTHR14819:SF25">
    <property type="entry name" value="CHROMOSOME UNDETERMINED SCAFFOLD_52, WHOLE GENOME SHOTGUN SEQUENCE"/>
    <property type="match status" value="1"/>
</dbReference>
<evidence type="ECO:0000259" key="3">
    <source>
        <dbReference type="Pfam" id="PF25683"/>
    </source>
</evidence>